<dbReference type="Proteomes" id="UP001185069">
    <property type="component" value="Unassembled WGS sequence"/>
</dbReference>
<gene>
    <name evidence="2" type="ORF">JOE69_001367</name>
</gene>
<evidence type="ECO:0000259" key="1">
    <source>
        <dbReference type="Pfam" id="PF13761"/>
    </source>
</evidence>
<proteinExistence type="predicted"/>
<comment type="caution">
    <text evidence="2">The sequence shown here is derived from an EMBL/GenBank/DDBJ whole genome shotgun (WGS) entry which is preliminary data.</text>
</comment>
<dbReference type="Pfam" id="PF13761">
    <property type="entry name" value="DUF4166"/>
    <property type="match status" value="1"/>
</dbReference>
<evidence type="ECO:0000313" key="3">
    <source>
        <dbReference type="Proteomes" id="UP001185069"/>
    </source>
</evidence>
<organism evidence="2 3">
    <name type="scientific">Arthrobacter russicus</name>
    <dbReference type="NCBI Taxonomy" id="172040"/>
    <lineage>
        <taxon>Bacteria</taxon>
        <taxon>Bacillati</taxon>
        <taxon>Actinomycetota</taxon>
        <taxon>Actinomycetes</taxon>
        <taxon>Micrococcales</taxon>
        <taxon>Micrococcaceae</taxon>
        <taxon>Arthrobacter</taxon>
    </lineage>
</organism>
<protein>
    <recommendedName>
        <fullName evidence="1">DUF4166 domain-containing protein</fullName>
    </recommendedName>
</protein>
<sequence length="213" mass="23616">MASVWELAAADVLPQLDAGLAGYFGALPDGKVGLGRGSFQQVGTPRRWLWPVLWLLAREGIVFPVWQQRVPFEVCNRPGHDRRGRATLSATRTFHFRNGSKVMPDSIAVEADGSLTDCLGKHGWLAVSLTVEARDGAMRLTGSRVRLRVPWGWLRIPAAVSPGVQITERFDAETGRQQVSMRLSQPQLGLLYEYRGDFGYRWADSPDSPDSPD</sequence>
<dbReference type="InterPro" id="IPR025311">
    <property type="entry name" value="DUF4166"/>
</dbReference>
<dbReference type="RefSeq" id="WP_309797202.1">
    <property type="nucleotide sequence ID" value="NZ_BAAAHY010000001.1"/>
</dbReference>
<accession>A0ABU1JAH5</accession>
<dbReference type="EMBL" id="JAVDQF010000001">
    <property type="protein sequence ID" value="MDR6269129.1"/>
    <property type="molecule type" value="Genomic_DNA"/>
</dbReference>
<keyword evidence="3" id="KW-1185">Reference proteome</keyword>
<reference evidence="2 3" key="1">
    <citation type="submission" date="2023-07" db="EMBL/GenBank/DDBJ databases">
        <title>Sequencing the genomes of 1000 actinobacteria strains.</title>
        <authorList>
            <person name="Klenk H.-P."/>
        </authorList>
    </citation>
    <scope>NUCLEOTIDE SEQUENCE [LARGE SCALE GENOMIC DNA]</scope>
    <source>
        <strain evidence="2 3">DSM 14555</strain>
    </source>
</reference>
<feature type="domain" description="DUF4166" evidence="1">
    <location>
        <begin position="23"/>
        <end position="198"/>
    </location>
</feature>
<name>A0ABU1JAH5_9MICC</name>
<evidence type="ECO:0000313" key="2">
    <source>
        <dbReference type="EMBL" id="MDR6269129.1"/>
    </source>
</evidence>